<comment type="caution">
    <text evidence="2">The sequence shown here is derived from an EMBL/GenBank/DDBJ whole genome shotgun (WGS) entry which is preliminary data.</text>
</comment>
<evidence type="ECO:0000313" key="3">
    <source>
        <dbReference type="Proteomes" id="UP000314294"/>
    </source>
</evidence>
<feature type="region of interest" description="Disordered" evidence="1">
    <location>
        <begin position="68"/>
        <end position="88"/>
    </location>
</feature>
<proteinExistence type="predicted"/>
<dbReference type="Proteomes" id="UP000314294">
    <property type="component" value="Unassembled WGS sequence"/>
</dbReference>
<dbReference type="EMBL" id="SRLO01002071">
    <property type="protein sequence ID" value="TNN33980.1"/>
    <property type="molecule type" value="Genomic_DNA"/>
</dbReference>
<organism evidence="2 3">
    <name type="scientific">Liparis tanakae</name>
    <name type="common">Tanaka's snailfish</name>
    <dbReference type="NCBI Taxonomy" id="230148"/>
    <lineage>
        <taxon>Eukaryota</taxon>
        <taxon>Metazoa</taxon>
        <taxon>Chordata</taxon>
        <taxon>Craniata</taxon>
        <taxon>Vertebrata</taxon>
        <taxon>Euteleostomi</taxon>
        <taxon>Actinopterygii</taxon>
        <taxon>Neopterygii</taxon>
        <taxon>Teleostei</taxon>
        <taxon>Neoteleostei</taxon>
        <taxon>Acanthomorphata</taxon>
        <taxon>Eupercaria</taxon>
        <taxon>Perciformes</taxon>
        <taxon>Cottioidei</taxon>
        <taxon>Cottales</taxon>
        <taxon>Liparidae</taxon>
        <taxon>Liparis</taxon>
    </lineage>
</organism>
<feature type="compositionally biased region" description="Basic and acidic residues" evidence="1">
    <location>
        <begin position="32"/>
        <end position="45"/>
    </location>
</feature>
<sequence>METWCRLQGEGGGSGEERSWSRARGPRPLRRAVAEKHEKHEKHDDNTAEASCCRVVLSWKRLFGPAASRGLRRGEDGGRVKGLCDSSI</sequence>
<protein>
    <submittedName>
        <fullName evidence="2">Uncharacterized protein</fullName>
    </submittedName>
</protein>
<feature type="region of interest" description="Disordered" evidence="1">
    <location>
        <begin position="1"/>
        <end position="45"/>
    </location>
</feature>
<reference evidence="2 3" key="1">
    <citation type="submission" date="2019-03" db="EMBL/GenBank/DDBJ databases">
        <title>First draft genome of Liparis tanakae, snailfish: a comprehensive survey of snailfish specific genes.</title>
        <authorList>
            <person name="Kim W."/>
            <person name="Song I."/>
            <person name="Jeong J.-H."/>
            <person name="Kim D."/>
            <person name="Kim S."/>
            <person name="Ryu S."/>
            <person name="Song J.Y."/>
            <person name="Lee S.K."/>
        </authorList>
    </citation>
    <scope>NUCLEOTIDE SEQUENCE [LARGE SCALE GENOMIC DNA]</scope>
    <source>
        <tissue evidence="2">Muscle</tissue>
    </source>
</reference>
<accession>A0A4Z2EZF7</accession>
<name>A0A4Z2EZF7_9TELE</name>
<dbReference type="AlphaFoldDB" id="A0A4Z2EZF7"/>
<evidence type="ECO:0000313" key="2">
    <source>
        <dbReference type="EMBL" id="TNN33980.1"/>
    </source>
</evidence>
<gene>
    <name evidence="2" type="ORF">EYF80_055857</name>
</gene>
<keyword evidence="3" id="KW-1185">Reference proteome</keyword>
<evidence type="ECO:0000256" key="1">
    <source>
        <dbReference type="SAM" id="MobiDB-lite"/>
    </source>
</evidence>